<evidence type="ECO:0000313" key="1">
    <source>
        <dbReference type="EMBL" id="ALX06227.1"/>
    </source>
</evidence>
<reference evidence="1 2" key="1">
    <citation type="journal article" date="1991" name="Int. J. Syst. Bacteriol.">
        <title>Description of the erythromycin-producing bacterium Arthrobacter sp. strain NRRL B-3381 as Aeromicrobium erythreum gen. nov., sp. nov.</title>
        <authorList>
            <person name="Miller E.S."/>
            <person name="Woese C.R."/>
            <person name="Brenner S."/>
        </authorList>
    </citation>
    <scope>NUCLEOTIDE SEQUENCE [LARGE SCALE GENOMIC DNA]</scope>
    <source>
        <strain evidence="1 2">AR18</strain>
    </source>
</reference>
<dbReference type="AlphaFoldDB" id="A0A0U3KP11"/>
<accession>A0A0U3KP11</accession>
<protein>
    <submittedName>
        <fullName evidence="1">Uncharacterized protein</fullName>
    </submittedName>
</protein>
<dbReference type="PATRIC" id="fig|2041.4.peg.3504"/>
<organism evidence="1 2">
    <name type="scientific">Aeromicrobium erythreum</name>
    <dbReference type="NCBI Taxonomy" id="2041"/>
    <lineage>
        <taxon>Bacteria</taxon>
        <taxon>Bacillati</taxon>
        <taxon>Actinomycetota</taxon>
        <taxon>Actinomycetes</taxon>
        <taxon>Propionibacteriales</taxon>
        <taxon>Nocardioidaceae</taxon>
        <taxon>Aeromicrobium</taxon>
    </lineage>
</organism>
<proteinExistence type="predicted"/>
<dbReference type="EMBL" id="CP011502">
    <property type="protein sequence ID" value="ALX06227.1"/>
    <property type="molecule type" value="Genomic_DNA"/>
</dbReference>
<dbReference type="KEGG" id="aer:AERYTH_16760"/>
<dbReference type="STRING" id="2041.AERYTH_16760"/>
<keyword evidence="2" id="KW-1185">Reference proteome</keyword>
<name>A0A0U3KP11_9ACTN</name>
<evidence type="ECO:0000313" key="2">
    <source>
        <dbReference type="Proteomes" id="UP000067689"/>
    </source>
</evidence>
<dbReference type="OrthoDB" id="9813767at2"/>
<sequence length="80" mass="8225">MRTTLSVDPRVLAVARARVAAGLDASIGEAVSALALAGIESTQVRSDPEPSTRNGIVLIPSDPGAPVVTDEMVADLLDEE</sequence>
<dbReference type="Proteomes" id="UP000067689">
    <property type="component" value="Chromosome"/>
</dbReference>
<dbReference type="RefSeq" id="WP_067860955.1">
    <property type="nucleotide sequence ID" value="NZ_CP011502.1"/>
</dbReference>
<gene>
    <name evidence="1" type="ORF">AERYTH_16760</name>
</gene>